<dbReference type="GO" id="GO:0003677">
    <property type="term" value="F:DNA binding"/>
    <property type="evidence" value="ECO:0007669"/>
    <property type="project" value="UniProtKB-KW"/>
</dbReference>
<evidence type="ECO:0000313" key="11">
    <source>
        <dbReference type="EMBL" id="QHU19636.1"/>
    </source>
</evidence>
<evidence type="ECO:0000256" key="6">
    <source>
        <dbReference type="ARBA" id="ARBA00023125"/>
    </source>
</evidence>
<dbReference type="Pfam" id="PF03104">
    <property type="entry name" value="DNA_pol_B_exo1"/>
    <property type="match status" value="2"/>
</dbReference>
<dbReference type="EMBL" id="MN740953">
    <property type="protein sequence ID" value="QHU19636.1"/>
    <property type="molecule type" value="Genomic_DNA"/>
</dbReference>
<dbReference type="Gene3D" id="1.10.287.690">
    <property type="entry name" value="Helix hairpin bin"/>
    <property type="match status" value="1"/>
</dbReference>
<dbReference type="InterPro" id="IPR042087">
    <property type="entry name" value="DNA_pol_B_thumb"/>
</dbReference>
<evidence type="ECO:0000256" key="8">
    <source>
        <dbReference type="SAM" id="MobiDB-lite"/>
    </source>
</evidence>
<dbReference type="PANTHER" id="PTHR10322:SF23">
    <property type="entry name" value="DNA POLYMERASE DELTA CATALYTIC SUBUNIT"/>
    <property type="match status" value="1"/>
</dbReference>
<evidence type="ECO:0000259" key="10">
    <source>
        <dbReference type="Pfam" id="PF03104"/>
    </source>
</evidence>
<comment type="catalytic activity">
    <reaction evidence="7">
        <text>DNA(n) + a 2'-deoxyribonucleoside 5'-triphosphate = DNA(n+1) + diphosphate</text>
        <dbReference type="Rhea" id="RHEA:22508"/>
        <dbReference type="Rhea" id="RHEA-COMP:17339"/>
        <dbReference type="Rhea" id="RHEA-COMP:17340"/>
        <dbReference type="ChEBI" id="CHEBI:33019"/>
        <dbReference type="ChEBI" id="CHEBI:61560"/>
        <dbReference type="ChEBI" id="CHEBI:173112"/>
        <dbReference type="EC" id="2.7.7.7"/>
    </reaction>
</comment>
<dbReference type="GO" id="GO:0003887">
    <property type="term" value="F:DNA-directed DNA polymerase activity"/>
    <property type="evidence" value="ECO:0007669"/>
    <property type="project" value="UniProtKB-KW"/>
</dbReference>
<dbReference type="GO" id="GO:0043625">
    <property type="term" value="C:delta DNA polymerase complex"/>
    <property type="evidence" value="ECO:0007669"/>
    <property type="project" value="TreeGrafter"/>
</dbReference>
<dbReference type="InterPro" id="IPR006133">
    <property type="entry name" value="DNA-dir_DNA_pol_B_exonuc"/>
</dbReference>
<dbReference type="InterPro" id="IPR023211">
    <property type="entry name" value="DNA_pol_palm_dom_sf"/>
</dbReference>
<dbReference type="GO" id="GO:0045004">
    <property type="term" value="P:DNA replication proofreading"/>
    <property type="evidence" value="ECO:0007669"/>
    <property type="project" value="TreeGrafter"/>
</dbReference>
<dbReference type="GO" id="GO:0006287">
    <property type="term" value="P:base-excision repair, gap-filling"/>
    <property type="evidence" value="ECO:0007669"/>
    <property type="project" value="TreeGrafter"/>
</dbReference>
<dbReference type="SMART" id="SM00486">
    <property type="entry name" value="POLBc"/>
    <property type="match status" value="1"/>
</dbReference>
<dbReference type="Gene3D" id="3.30.342.10">
    <property type="entry name" value="DNA Polymerase, chain B, domain 1"/>
    <property type="match status" value="1"/>
</dbReference>
<dbReference type="InterPro" id="IPR036397">
    <property type="entry name" value="RNaseH_sf"/>
</dbReference>
<keyword evidence="5" id="KW-0239">DNA-directed DNA polymerase</keyword>
<accession>A0A6C0KR70</accession>
<comment type="similarity">
    <text evidence="1">Belongs to the DNA polymerase type-B family.</text>
</comment>
<evidence type="ECO:0000256" key="1">
    <source>
        <dbReference type="ARBA" id="ARBA00005755"/>
    </source>
</evidence>
<evidence type="ECO:0000256" key="4">
    <source>
        <dbReference type="ARBA" id="ARBA00022695"/>
    </source>
</evidence>
<keyword evidence="4" id="KW-0548">Nucleotidyltransferase</keyword>
<evidence type="ECO:0000256" key="5">
    <source>
        <dbReference type="ARBA" id="ARBA00022932"/>
    </source>
</evidence>
<dbReference type="GO" id="GO:0000166">
    <property type="term" value="F:nucleotide binding"/>
    <property type="evidence" value="ECO:0007669"/>
    <property type="project" value="InterPro"/>
</dbReference>
<dbReference type="SUPFAM" id="SSF53098">
    <property type="entry name" value="Ribonuclease H-like"/>
    <property type="match status" value="1"/>
</dbReference>
<feature type="domain" description="DNA-directed DNA polymerase family B exonuclease" evidence="10">
    <location>
        <begin position="186"/>
        <end position="270"/>
    </location>
</feature>
<feature type="region of interest" description="Disordered" evidence="8">
    <location>
        <begin position="360"/>
        <end position="382"/>
    </location>
</feature>
<evidence type="ECO:0000256" key="7">
    <source>
        <dbReference type="ARBA" id="ARBA00049244"/>
    </source>
</evidence>
<protein>
    <recommendedName>
        <fullName evidence="2">DNA-directed DNA polymerase</fullName>
        <ecNumber evidence="2">2.7.7.7</ecNumber>
    </recommendedName>
</protein>
<dbReference type="Gene3D" id="3.90.1600.10">
    <property type="entry name" value="Palm domain of DNA polymerase"/>
    <property type="match status" value="1"/>
</dbReference>
<evidence type="ECO:0000256" key="3">
    <source>
        <dbReference type="ARBA" id="ARBA00022679"/>
    </source>
</evidence>
<keyword evidence="3" id="KW-0808">Transferase</keyword>
<feature type="domain" description="DNA-directed DNA polymerase family B multifunctional" evidence="9">
    <location>
        <begin position="750"/>
        <end position="1241"/>
    </location>
</feature>
<dbReference type="InterPro" id="IPR043502">
    <property type="entry name" value="DNA/RNA_pol_sf"/>
</dbReference>
<dbReference type="PANTHER" id="PTHR10322">
    <property type="entry name" value="DNA POLYMERASE CATALYTIC SUBUNIT"/>
    <property type="match status" value="1"/>
</dbReference>
<dbReference type="Gene3D" id="1.10.132.60">
    <property type="entry name" value="DNA polymerase family B, C-terminal domain"/>
    <property type="match status" value="1"/>
</dbReference>
<sequence length="1305" mass="150808">MEKHNVAMEKHNVATEKHKSFRLYDYNAYDGHNKSELQNNKLMNVQFNPYKDSKKFIIQAFGINEADKTASIIIENFYPFFYILVNEQWNEQRKNSFLAHLKKKVGTYYEDSIVSLKLVKRQKLYGFDNKKLHTFIKISFTNTGIYNKVKKLFYTDTTSKDSGFERTLNDEGFVYNDEQGTTNCYLYEADIPPLLKFFHNKEIVPSGWIKMPSHKVKKIANKTTHCAYEYCINYEDIVSYKEKETPVKYAICSFDIEASSSHGDFPLPIKNYKKLATNILENYYSCSDEFRSNYDISMLGQEVLSAFELTDHKLNYIAKVYPKEKNLAALNFENLIDNLANYIPANFKKKTGNDTIIELSESEEEDTDAEDEDAEAEDDDDASDLNNIEVTNAFKRKKRVKAYNKKNATLIELIKDSSCEYNTKLYELTEAFKNTGFPELEGDIITFIGMSFINYTEKQPYERVIIVKGGCKIPEKYESWAQENKVTVLERQTEKEVLLTFTKLIIKYNPHIITGYNITGFDFEFMYKRSLELNCAKEFLKLSRNKDEVCISKDWRTGCEDIENNKIILASGEYNLKFIKMAGRIIIDMYVVFRKEFTLSSNKLDFTSSYFISDNVTSIEVNNETNTTKINTKNLTGIAVGSYIKFDEQGFSSNLYKKGKKYEIIELNKTEQWFVINSAEELDLANYKYKWGLAKDDVTPHEIFALANGSDYDRWTVGKYCLADCDNVIWLLLKVDVITDKVEMSNLCNVPLSFLLLRGQGIKLQSYVSKKCGEKNTLMPVVKKQKNGGGYEGAHVFKPKTGIYLDEPVACVDYSSLYPSSIISENLSHDSKVWTKEYDLEHNLLCELGEKDEHGNFIYDNLYDLGYKYVDVKYDTYKYVRLTPKAAAKKIVIGYKICRFAQFSEGKAIMPSILEDLLYARKATRKLITLEKDEFMKNILDKRQLSIKVTANSLYGQMGAITSAFYEPDVAASTTAVGRKLLFYGRSIIEECYDDINVTLSNGTTVKVKAQCVYGDTDSVFFKFNLRNHETLEKIVNKEALVYTIELAKQAGELASKFLKAPHDLEYEKTFYPWILLSKKRYVGILYEDNPDKGKMKYMGIVLKRRDNAPLVKDIYGGIVNIIMNEKSISKSVKFLNECLGKLIGCEYPIEKLLVTKSLRGYYKNPKQIAHKVLAERIGLRDSGNKPSSGDRMYYAYIVNSNKKALQGEKIETPDFIKLNGLVLDYNHYISNQIMKPLLQLYALDLENMSEFKKKRGVTLQSWHNELAKLREKWTDPEKYEKKLEELKCKEIKSLLFDKYLKDCK</sequence>
<dbReference type="InterPro" id="IPR012337">
    <property type="entry name" value="RNaseH-like_sf"/>
</dbReference>
<dbReference type="GO" id="GO:0006297">
    <property type="term" value="P:nucleotide-excision repair, DNA gap filling"/>
    <property type="evidence" value="ECO:0007669"/>
    <property type="project" value="TreeGrafter"/>
</dbReference>
<dbReference type="SUPFAM" id="SSF56672">
    <property type="entry name" value="DNA/RNA polymerases"/>
    <property type="match status" value="1"/>
</dbReference>
<dbReference type="EC" id="2.7.7.7" evidence="2"/>
<organism evidence="11">
    <name type="scientific">viral metagenome</name>
    <dbReference type="NCBI Taxonomy" id="1070528"/>
    <lineage>
        <taxon>unclassified sequences</taxon>
        <taxon>metagenomes</taxon>
        <taxon>organismal metagenomes</taxon>
    </lineage>
</organism>
<name>A0A6C0KR70_9ZZZZ</name>
<proteinExistence type="inferred from homology"/>
<dbReference type="GO" id="GO:0008296">
    <property type="term" value="F:3'-5'-DNA exonuclease activity"/>
    <property type="evidence" value="ECO:0007669"/>
    <property type="project" value="TreeGrafter"/>
</dbReference>
<reference evidence="11" key="1">
    <citation type="journal article" date="2020" name="Nature">
        <title>Giant virus diversity and host interactions through global metagenomics.</title>
        <authorList>
            <person name="Schulz F."/>
            <person name="Roux S."/>
            <person name="Paez-Espino D."/>
            <person name="Jungbluth S."/>
            <person name="Walsh D.A."/>
            <person name="Denef V.J."/>
            <person name="McMahon K.D."/>
            <person name="Konstantinidis K.T."/>
            <person name="Eloe-Fadrosh E.A."/>
            <person name="Kyrpides N.C."/>
            <person name="Woyke T."/>
        </authorList>
    </citation>
    <scope>NUCLEOTIDE SEQUENCE</scope>
    <source>
        <strain evidence="11">GVMAG-S-3300013014-113</strain>
    </source>
</reference>
<keyword evidence="6" id="KW-0238">DNA-binding</keyword>
<evidence type="ECO:0000256" key="2">
    <source>
        <dbReference type="ARBA" id="ARBA00012417"/>
    </source>
</evidence>
<dbReference type="Pfam" id="PF00136">
    <property type="entry name" value="DNA_pol_B"/>
    <property type="match status" value="1"/>
</dbReference>
<dbReference type="InterPro" id="IPR050240">
    <property type="entry name" value="DNA_pol_type-B"/>
</dbReference>
<dbReference type="InterPro" id="IPR006134">
    <property type="entry name" value="DNA-dir_DNA_pol_B_multi_dom"/>
</dbReference>
<dbReference type="InterPro" id="IPR006172">
    <property type="entry name" value="DNA-dir_DNA_pol_B"/>
</dbReference>
<dbReference type="PRINTS" id="PR00106">
    <property type="entry name" value="DNAPOLB"/>
</dbReference>
<evidence type="ECO:0000259" key="9">
    <source>
        <dbReference type="Pfam" id="PF00136"/>
    </source>
</evidence>
<feature type="domain" description="DNA-directed DNA polymerase family B exonuclease" evidence="10">
    <location>
        <begin position="430"/>
        <end position="605"/>
    </location>
</feature>
<dbReference type="Gene3D" id="3.30.420.10">
    <property type="entry name" value="Ribonuclease H-like superfamily/Ribonuclease H"/>
    <property type="match status" value="2"/>
</dbReference>